<evidence type="ECO:0000256" key="4">
    <source>
        <dbReference type="ARBA" id="ARBA00023136"/>
    </source>
</evidence>
<feature type="transmembrane region" description="Helical" evidence="5">
    <location>
        <begin position="78"/>
        <end position="99"/>
    </location>
</feature>
<comment type="caution">
    <text evidence="6">The sequence shown here is derived from an EMBL/GenBank/DDBJ whole genome shotgun (WGS) entry which is preliminary data.</text>
</comment>
<evidence type="ECO:0000256" key="3">
    <source>
        <dbReference type="ARBA" id="ARBA00022989"/>
    </source>
</evidence>
<dbReference type="Proteomes" id="UP000075787">
    <property type="component" value="Unassembled WGS sequence"/>
</dbReference>
<accession>A0A162KZM1</accession>
<comment type="subcellular location">
    <subcellularLocation>
        <location evidence="1">Membrane</location>
        <topology evidence="1">Multi-pass membrane protein</topology>
    </subcellularLocation>
</comment>
<evidence type="ECO:0000256" key="5">
    <source>
        <dbReference type="SAM" id="Phobius"/>
    </source>
</evidence>
<organism evidence="6 7">
    <name type="scientific">Tistrella mobilis</name>
    <dbReference type="NCBI Taxonomy" id="171437"/>
    <lineage>
        <taxon>Bacteria</taxon>
        <taxon>Pseudomonadati</taxon>
        <taxon>Pseudomonadota</taxon>
        <taxon>Alphaproteobacteria</taxon>
        <taxon>Geminicoccales</taxon>
        <taxon>Geminicoccaceae</taxon>
        <taxon>Tistrella</taxon>
    </lineage>
</organism>
<protein>
    <submittedName>
        <fullName evidence="6">DoxX family protein</fullName>
    </submittedName>
</protein>
<evidence type="ECO:0000256" key="2">
    <source>
        <dbReference type="ARBA" id="ARBA00022692"/>
    </source>
</evidence>
<evidence type="ECO:0000256" key="1">
    <source>
        <dbReference type="ARBA" id="ARBA00004141"/>
    </source>
</evidence>
<dbReference type="InterPro" id="IPR032808">
    <property type="entry name" value="DoxX"/>
</dbReference>
<dbReference type="AlphaFoldDB" id="A0A162KZM1"/>
<feature type="transmembrane region" description="Helical" evidence="5">
    <location>
        <begin position="105"/>
        <end position="128"/>
    </location>
</feature>
<name>A0A162KZM1_9PROT</name>
<dbReference type="EMBL" id="LPZR01000155">
    <property type="protein sequence ID" value="KYO52533.1"/>
    <property type="molecule type" value="Genomic_DNA"/>
</dbReference>
<gene>
    <name evidence="6" type="ORF">AUP44_05025</name>
</gene>
<sequence>MTGFIERALDSAWLWLIARICLAVVFAASGLAKLVDFEGGLAEMRAAGLEPAILFNLLTAATLLGGSAAILADRLVWLGAGALVVFLVATILVVHTFWSKTGPEAQIALFFALEHVSVAGGLIAAAIASDQRRRLRWRG</sequence>
<evidence type="ECO:0000313" key="7">
    <source>
        <dbReference type="Proteomes" id="UP000075787"/>
    </source>
</evidence>
<dbReference type="OrthoDB" id="7064507at2"/>
<dbReference type="RefSeq" id="WP_062764105.1">
    <property type="nucleotide sequence ID" value="NZ_CP121045.1"/>
</dbReference>
<feature type="transmembrane region" description="Helical" evidence="5">
    <location>
        <begin position="12"/>
        <end position="32"/>
    </location>
</feature>
<keyword evidence="4 5" id="KW-0472">Membrane</keyword>
<dbReference type="GO" id="GO:0016020">
    <property type="term" value="C:membrane"/>
    <property type="evidence" value="ECO:0007669"/>
    <property type="project" value="UniProtKB-SubCell"/>
</dbReference>
<dbReference type="GeneID" id="97244312"/>
<dbReference type="Pfam" id="PF07681">
    <property type="entry name" value="DoxX"/>
    <property type="match status" value="1"/>
</dbReference>
<reference evidence="6 7" key="1">
    <citation type="submission" date="2015-12" db="EMBL/GenBank/DDBJ databases">
        <title>Genome sequence of Tistrella mobilis MCCC 1A02139.</title>
        <authorList>
            <person name="Lu L."/>
            <person name="Lai Q."/>
            <person name="Shao Z."/>
            <person name="Qian P."/>
        </authorList>
    </citation>
    <scope>NUCLEOTIDE SEQUENCE [LARGE SCALE GENOMIC DNA]</scope>
    <source>
        <strain evidence="6 7">MCCC 1A02139</strain>
    </source>
</reference>
<feature type="transmembrane region" description="Helical" evidence="5">
    <location>
        <begin position="52"/>
        <end position="71"/>
    </location>
</feature>
<proteinExistence type="predicted"/>
<evidence type="ECO:0000313" key="6">
    <source>
        <dbReference type="EMBL" id="KYO52533.1"/>
    </source>
</evidence>
<keyword evidence="2 5" id="KW-0812">Transmembrane</keyword>
<keyword evidence="3 5" id="KW-1133">Transmembrane helix</keyword>